<dbReference type="Gene3D" id="3.40.50.2300">
    <property type="match status" value="2"/>
</dbReference>
<evidence type="ECO:0000256" key="3">
    <source>
        <dbReference type="ARBA" id="ARBA00023163"/>
    </source>
</evidence>
<keyword evidence="6" id="KW-1185">Reference proteome</keyword>
<name>A0A1L8ML04_9STRE</name>
<dbReference type="PROSITE" id="PS50932">
    <property type="entry name" value="HTH_LACI_2"/>
    <property type="match status" value="1"/>
</dbReference>
<dbReference type="PROSITE" id="PS00356">
    <property type="entry name" value="HTH_LACI_1"/>
    <property type="match status" value="1"/>
</dbReference>
<dbReference type="CDD" id="cd01392">
    <property type="entry name" value="HTH_LacI"/>
    <property type="match status" value="1"/>
</dbReference>
<keyword evidence="3" id="KW-0804">Transcription</keyword>
<dbReference type="SMART" id="SM00354">
    <property type="entry name" value="HTH_LACI"/>
    <property type="match status" value="1"/>
</dbReference>
<evidence type="ECO:0000259" key="4">
    <source>
        <dbReference type="PROSITE" id="PS50932"/>
    </source>
</evidence>
<dbReference type="SUPFAM" id="SSF53822">
    <property type="entry name" value="Periplasmic binding protein-like I"/>
    <property type="match status" value="1"/>
</dbReference>
<accession>A0A1L8ML04</accession>
<dbReference type="OrthoDB" id="9788209at2"/>
<proteinExistence type="predicted"/>
<dbReference type="InterPro" id="IPR001761">
    <property type="entry name" value="Peripla_BP/Lac1_sug-bd_dom"/>
</dbReference>
<evidence type="ECO:0000256" key="2">
    <source>
        <dbReference type="ARBA" id="ARBA00023125"/>
    </source>
</evidence>
<dbReference type="AlphaFoldDB" id="A0A1L8ML04"/>
<dbReference type="InterPro" id="IPR010982">
    <property type="entry name" value="Lambda_DNA-bd_dom_sf"/>
</dbReference>
<dbReference type="InterPro" id="IPR000843">
    <property type="entry name" value="HTH_LacI"/>
</dbReference>
<dbReference type="STRING" id="1856638.A9Q68_09270"/>
<keyword evidence="1" id="KW-0805">Transcription regulation</keyword>
<dbReference type="CDD" id="cd06294">
    <property type="entry name" value="PBP1_MalR-like"/>
    <property type="match status" value="1"/>
</dbReference>
<dbReference type="Pfam" id="PF00532">
    <property type="entry name" value="Peripla_BP_1"/>
    <property type="match status" value="1"/>
</dbReference>
<comment type="caution">
    <text evidence="5">The sequence shown here is derived from an EMBL/GenBank/DDBJ whole genome shotgun (WGS) entry which is preliminary data.</text>
</comment>
<dbReference type="Proteomes" id="UP000182015">
    <property type="component" value="Unassembled WGS sequence"/>
</dbReference>
<dbReference type="GO" id="GO:0003700">
    <property type="term" value="F:DNA-binding transcription factor activity"/>
    <property type="evidence" value="ECO:0007669"/>
    <property type="project" value="TreeGrafter"/>
</dbReference>
<dbReference type="EMBL" id="LZDD01000003">
    <property type="protein sequence ID" value="OJF71365.1"/>
    <property type="molecule type" value="Genomic_DNA"/>
</dbReference>
<dbReference type="Pfam" id="PF00356">
    <property type="entry name" value="LacI"/>
    <property type="match status" value="1"/>
</dbReference>
<evidence type="ECO:0000256" key="1">
    <source>
        <dbReference type="ARBA" id="ARBA00023015"/>
    </source>
</evidence>
<reference evidence="6" key="1">
    <citation type="submission" date="2016-06" db="EMBL/GenBank/DDBJ databases">
        <authorList>
            <person name="de Vries S.P.W."/>
            <person name="Hadjirin N.F."/>
            <person name="Lay E.M."/>
            <person name="Zadoks R.N."/>
            <person name="Peacock S.J."/>
            <person name="Parkhill J."/>
            <person name="Grant A.J."/>
            <person name="Mcdougall S."/>
            <person name="Holmes M.A."/>
        </authorList>
    </citation>
    <scope>NUCLEOTIDE SEQUENCE [LARGE SCALE GENOMIC DNA]</scope>
    <source>
        <strain evidence="6">NZ1587</strain>
    </source>
</reference>
<evidence type="ECO:0000313" key="6">
    <source>
        <dbReference type="Proteomes" id="UP000182015"/>
    </source>
</evidence>
<dbReference type="RefSeq" id="WP_071794428.1">
    <property type="nucleotide sequence ID" value="NZ_LZDD01000003.1"/>
</dbReference>
<feature type="domain" description="HTH lacI-type" evidence="4">
    <location>
        <begin position="2"/>
        <end position="56"/>
    </location>
</feature>
<dbReference type="PANTHER" id="PTHR30146">
    <property type="entry name" value="LACI-RELATED TRANSCRIPTIONAL REPRESSOR"/>
    <property type="match status" value="1"/>
</dbReference>
<keyword evidence="2" id="KW-0238">DNA-binding</keyword>
<protein>
    <submittedName>
        <fullName evidence="5">LacI family transcriptional regulator</fullName>
    </submittedName>
</protein>
<evidence type="ECO:0000313" key="5">
    <source>
        <dbReference type="EMBL" id="OJF71365.1"/>
    </source>
</evidence>
<gene>
    <name evidence="5" type="ORF">A9Q68_09270</name>
</gene>
<sequence>MVTIKDVAKLAGVSPSTASRALHDNNMISQATKDKVRKAMEELDYSPNYSAQNLVKKQSNTVGIILPFRGNAEELGDNPFFMQIIQGISEICSKEGYLVSLATGHYEEELLATVQNMVRSGRIAKFIFLYSKTHDKVFDYIMSVKSECVVVGQSYNDDNKHVRYVNNDNLQAGKDATSYLLKKGYQHITYLYTDMDELVQAERYMGYAEEMKKKGLKAQTAHLKELLSESSSSNQSLKEYLNLHPTEAFVTCDDISAIQLQGLLNEEDASKAIISFNNSILAKIANPSLTSVEIFPYQLGEEAANLLLKGETNYQKPIIVSHAIIERQSS</sequence>
<dbReference type="InterPro" id="IPR028082">
    <property type="entry name" value="Peripla_BP_I"/>
</dbReference>
<dbReference type="PANTHER" id="PTHR30146:SF109">
    <property type="entry name" value="HTH-TYPE TRANSCRIPTIONAL REGULATOR GALS"/>
    <property type="match status" value="1"/>
</dbReference>
<dbReference type="SUPFAM" id="SSF47413">
    <property type="entry name" value="lambda repressor-like DNA-binding domains"/>
    <property type="match status" value="1"/>
</dbReference>
<dbReference type="GO" id="GO:0000976">
    <property type="term" value="F:transcription cis-regulatory region binding"/>
    <property type="evidence" value="ECO:0007669"/>
    <property type="project" value="TreeGrafter"/>
</dbReference>
<dbReference type="Gene3D" id="1.10.260.40">
    <property type="entry name" value="lambda repressor-like DNA-binding domains"/>
    <property type="match status" value="1"/>
</dbReference>
<organism evidence="5 6">
    <name type="scientific">Streptococcus bovimastitidis</name>
    <dbReference type="NCBI Taxonomy" id="1856638"/>
    <lineage>
        <taxon>Bacteria</taxon>
        <taxon>Bacillati</taxon>
        <taxon>Bacillota</taxon>
        <taxon>Bacilli</taxon>
        <taxon>Lactobacillales</taxon>
        <taxon>Streptococcaceae</taxon>
        <taxon>Streptococcus</taxon>
    </lineage>
</organism>